<feature type="compositionally biased region" description="Polar residues" evidence="3">
    <location>
        <begin position="607"/>
        <end position="620"/>
    </location>
</feature>
<feature type="region of interest" description="Disordered" evidence="3">
    <location>
        <begin position="727"/>
        <end position="775"/>
    </location>
</feature>
<protein>
    <recommendedName>
        <fullName evidence="4">Xylanolytic transcriptional activator regulatory domain-containing protein</fullName>
    </recommendedName>
</protein>
<dbReference type="Proteomes" id="UP001161017">
    <property type="component" value="Unassembled WGS sequence"/>
</dbReference>
<comment type="caution">
    <text evidence="5">The sequence shown here is derived from an EMBL/GenBank/DDBJ whole genome shotgun (WGS) entry which is preliminary data.</text>
</comment>
<evidence type="ECO:0000259" key="4">
    <source>
        <dbReference type="SMART" id="SM00906"/>
    </source>
</evidence>
<feature type="compositionally biased region" description="Pro residues" evidence="3">
    <location>
        <begin position="737"/>
        <end position="747"/>
    </location>
</feature>
<keyword evidence="6" id="KW-1185">Reference proteome</keyword>
<dbReference type="PANTHER" id="PTHR31001">
    <property type="entry name" value="UNCHARACTERIZED TRANSCRIPTIONAL REGULATORY PROTEIN"/>
    <property type="match status" value="1"/>
</dbReference>
<dbReference type="InterPro" id="IPR007219">
    <property type="entry name" value="XnlR_reg_dom"/>
</dbReference>
<evidence type="ECO:0000256" key="3">
    <source>
        <dbReference type="SAM" id="MobiDB-lite"/>
    </source>
</evidence>
<reference evidence="5" key="1">
    <citation type="journal article" date="2023" name="Genome Biol. Evol.">
        <title>First Whole Genome Sequence and Flow Cytometry Genome Size Data for the Lichen-Forming Fungus Ramalina farinacea (Ascomycota).</title>
        <authorList>
            <person name="Llewellyn T."/>
            <person name="Mian S."/>
            <person name="Hill R."/>
            <person name="Leitch I.J."/>
            <person name="Gaya E."/>
        </authorList>
    </citation>
    <scope>NUCLEOTIDE SEQUENCE</scope>
    <source>
        <strain evidence="5">LIQ254RAFAR</strain>
    </source>
</reference>
<feature type="region of interest" description="Disordered" evidence="3">
    <location>
        <begin position="656"/>
        <end position="684"/>
    </location>
</feature>
<dbReference type="CDD" id="cd12148">
    <property type="entry name" value="fungal_TF_MHR"/>
    <property type="match status" value="1"/>
</dbReference>
<dbReference type="GO" id="GO:0008270">
    <property type="term" value="F:zinc ion binding"/>
    <property type="evidence" value="ECO:0007669"/>
    <property type="project" value="InterPro"/>
</dbReference>
<accession>A0AA43TYW4</accession>
<dbReference type="SMART" id="SM00906">
    <property type="entry name" value="Fungal_trans"/>
    <property type="match status" value="1"/>
</dbReference>
<evidence type="ECO:0000313" key="6">
    <source>
        <dbReference type="Proteomes" id="UP001161017"/>
    </source>
</evidence>
<proteinExistence type="predicted"/>
<feature type="compositionally biased region" description="Polar residues" evidence="3">
    <location>
        <begin position="656"/>
        <end position="673"/>
    </location>
</feature>
<feature type="region of interest" description="Disordered" evidence="3">
    <location>
        <begin position="592"/>
        <end position="628"/>
    </location>
</feature>
<dbReference type="GO" id="GO:0006351">
    <property type="term" value="P:DNA-templated transcription"/>
    <property type="evidence" value="ECO:0007669"/>
    <property type="project" value="InterPro"/>
</dbReference>
<dbReference type="AlphaFoldDB" id="A0AA43TYW4"/>
<comment type="subcellular location">
    <subcellularLocation>
        <location evidence="1">Nucleus</location>
    </subcellularLocation>
</comment>
<dbReference type="InterPro" id="IPR050613">
    <property type="entry name" value="Sec_Metabolite_Reg"/>
</dbReference>
<organism evidence="5 6">
    <name type="scientific">Ramalina farinacea</name>
    <dbReference type="NCBI Taxonomy" id="258253"/>
    <lineage>
        <taxon>Eukaryota</taxon>
        <taxon>Fungi</taxon>
        <taxon>Dikarya</taxon>
        <taxon>Ascomycota</taxon>
        <taxon>Pezizomycotina</taxon>
        <taxon>Lecanoromycetes</taxon>
        <taxon>OSLEUM clade</taxon>
        <taxon>Lecanoromycetidae</taxon>
        <taxon>Lecanorales</taxon>
        <taxon>Lecanorineae</taxon>
        <taxon>Ramalinaceae</taxon>
        <taxon>Ramalina</taxon>
    </lineage>
</organism>
<feature type="region of interest" description="Disordered" evidence="3">
    <location>
        <begin position="1"/>
        <end position="30"/>
    </location>
</feature>
<feature type="compositionally biased region" description="Polar residues" evidence="3">
    <location>
        <begin position="1"/>
        <end position="22"/>
    </location>
</feature>
<feature type="region of interest" description="Disordered" evidence="3">
    <location>
        <begin position="44"/>
        <end position="97"/>
    </location>
</feature>
<gene>
    <name evidence="5" type="ORF">OHK93_002579</name>
</gene>
<dbReference type="Pfam" id="PF04082">
    <property type="entry name" value="Fungal_trans"/>
    <property type="match status" value="1"/>
</dbReference>
<dbReference type="GO" id="GO:0003677">
    <property type="term" value="F:DNA binding"/>
    <property type="evidence" value="ECO:0007669"/>
    <property type="project" value="InterPro"/>
</dbReference>
<dbReference type="GO" id="GO:0005634">
    <property type="term" value="C:nucleus"/>
    <property type="evidence" value="ECO:0007669"/>
    <property type="project" value="UniProtKB-SubCell"/>
</dbReference>
<evidence type="ECO:0000256" key="2">
    <source>
        <dbReference type="ARBA" id="ARBA00023242"/>
    </source>
</evidence>
<feature type="domain" description="Xylanolytic transcriptional activator regulatory" evidence="4">
    <location>
        <begin position="277"/>
        <end position="351"/>
    </location>
</feature>
<dbReference type="EMBL" id="JAPUFD010000014">
    <property type="protein sequence ID" value="MDI1491370.1"/>
    <property type="molecule type" value="Genomic_DNA"/>
</dbReference>
<dbReference type="PANTHER" id="PTHR31001:SF49">
    <property type="entry name" value="ZN(II)2CYS6 TRANSCRIPTION FACTOR (EUROFUNG)"/>
    <property type="match status" value="1"/>
</dbReference>
<evidence type="ECO:0000313" key="5">
    <source>
        <dbReference type="EMBL" id="MDI1491370.1"/>
    </source>
</evidence>
<name>A0AA43TYW4_9LECA</name>
<keyword evidence="2" id="KW-0539">Nucleus</keyword>
<sequence length="785" mass="86723">MSCSYAQQTPRKRQTSTAQANRSPDDMQNRIDRLEGLVLTLMTNGSQTSGPAAATRALSMDSGEGSMQYQQDVDIVGNETNNGPQKGEGSEESETDQISEVKNYFAEHKKQVEDQFVKVQAAKARMDSTETGPMFLFGGGKVPEYSEILAQMPKRTVTDKLITRYFNSYDPAVHILHPPTWYRIYDKHWEKPEASSPAWLGQMFALLCLAMNSYNKMDDEPPEYRGKTLALAAHYRALTGQCLLIADFTKPVNHTIETMVLHLHCEYARSRDAEIGVWVLVGMIVRLAMRMGYHRDPKFFSNISPFQGELRRRVWTFVRQSDLLFSFQVGLPSMIREGDCDTELPRNLFDGELSEDLQELPPSRPATEPTPVSYMCTKAKLTFAFGRVVERLHLVTNCTYDEIMELDRSLRSCLAEIPPHLRMRSIDESAADPGALVMQRFNLSILYHKGQCVLHRKFLNKARENSRYAHSRRTCIDSSMELLSHQATLHYESRPGHRLSGMKVFISSLTAADFLLAAMIVSLDLGCGADSESAGGSGSEDVYTWGSDRRSDMIRALEVSLEIWKETSDQSMEAYKASTVLTLMLNKMRASRSQQGRGAQTAFPLPVTTNGAESSQNFSAGPTEEKPEQAAALTLGLLSNGGMGNAGAAQFNGNFQSPLGDTQMGNAPASSGLSPGFGMDQMGNGMQPAANPFNFFTGAMLPGMDVNGVDQSIDWDSFDQFYQNFNVDPPIESQQTGPPPPQQPQQPWPASVDPSLANAALDGQPQANTNAFNAPNAYMGGNVSL</sequence>
<evidence type="ECO:0000256" key="1">
    <source>
        <dbReference type="ARBA" id="ARBA00004123"/>
    </source>
</evidence>